<keyword evidence="6" id="KW-1185">Reference proteome</keyword>
<keyword evidence="1 5" id="KW-0646">Protease inhibitor</keyword>
<evidence type="ECO:0000313" key="6">
    <source>
        <dbReference type="Proteomes" id="UP001595740"/>
    </source>
</evidence>
<organism evidence="5 6">
    <name type="scientific">Lysobacter cavernae</name>
    <dbReference type="NCBI Taxonomy" id="1685901"/>
    <lineage>
        <taxon>Bacteria</taxon>
        <taxon>Pseudomonadati</taxon>
        <taxon>Pseudomonadota</taxon>
        <taxon>Gammaproteobacteria</taxon>
        <taxon>Lysobacterales</taxon>
        <taxon>Lysobacteraceae</taxon>
        <taxon>Lysobacter</taxon>
    </lineage>
</organism>
<evidence type="ECO:0000259" key="4">
    <source>
        <dbReference type="Pfam" id="PF09394"/>
    </source>
</evidence>
<dbReference type="Gene3D" id="2.60.40.2020">
    <property type="match status" value="1"/>
</dbReference>
<dbReference type="EMBL" id="JBHRXK010000001">
    <property type="protein sequence ID" value="MFC3550226.1"/>
    <property type="molecule type" value="Genomic_DNA"/>
</dbReference>
<feature type="signal peptide" evidence="3">
    <location>
        <begin position="1"/>
        <end position="25"/>
    </location>
</feature>
<dbReference type="SUPFAM" id="SSF141066">
    <property type="entry name" value="ICP-like"/>
    <property type="match status" value="1"/>
</dbReference>
<dbReference type="RefSeq" id="WP_386757836.1">
    <property type="nucleotide sequence ID" value="NZ_JBHRXK010000001.1"/>
</dbReference>
<reference evidence="6" key="1">
    <citation type="journal article" date="2019" name="Int. J. Syst. Evol. Microbiol.">
        <title>The Global Catalogue of Microorganisms (GCM) 10K type strain sequencing project: providing services to taxonomists for standard genome sequencing and annotation.</title>
        <authorList>
            <consortium name="The Broad Institute Genomics Platform"/>
            <consortium name="The Broad Institute Genome Sequencing Center for Infectious Disease"/>
            <person name="Wu L."/>
            <person name="Ma J."/>
        </authorList>
    </citation>
    <scope>NUCLEOTIDE SEQUENCE [LARGE SCALE GENOMIC DNA]</scope>
    <source>
        <strain evidence="6">KCTC 42875</strain>
    </source>
</reference>
<evidence type="ECO:0000256" key="3">
    <source>
        <dbReference type="SAM" id="SignalP"/>
    </source>
</evidence>
<sequence length="137" mass="14405">MRHALLFASALTVLVTGCAAGTAPAASTERELTAADSRVPVQVTVGQVFVVRLPSNASTGYSWAWDQAAAAGVIVQDGEPAMAGVNPDPQTVGSGGTQTWRFRAAAAGQGELRLDYRRPWETGAAPAQTVRWQIQVR</sequence>
<keyword evidence="2" id="KW-0789">Thiol protease inhibitor</keyword>
<feature type="chain" id="PRO_5046516437" evidence="3">
    <location>
        <begin position="26"/>
        <end position="137"/>
    </location>
</feature>
<evidence type="ECO:0000256" key="1">
    <source>
        <dbReference type="ARBA" id="ARBA00022690"/>
    </source>
</evidence>
<protein>
    <submittedName>
        <fullName evidence="5">Protease inhibitor I42 family protein</fullName>
    </submittedName>
</protein>
<dbReference type="PROSITE" id="PS51257">
    <property type="entry name" value="PROKAR_LIPOPROTEIN"/>
    <property type="match status" value="1"/>
</dbReference>
<accession>A0ABV7RQT2</accession>
<proteinExistence type="predicted"/>
<dbReference type="Pfam" id="PF09394">
    <property type="entry name" value="Inhibitor_I42"/>
    <property type="match status" value="1"/>
</dbReference>
<comment type="caution">
    <text evidence="5">The sequence shown here is derived from an EMBL/GenBank/DDBJ whole genome shotgun (WGS) entry which is preliminary data.</text>
</comment>
<dbReference type="PANTHER" id="PTHR36530:SF1">
    <property type="entry name" value="AMOEBIASIN-1"/>
    <property type="match status" value="1"/>
</dbReference>
<gene>
    <name evidence="5" type="ORF">ACFOLC_04285</name>
</gene>
<dbReference type="Proteomes" id="UP001595740">
    <property type="component" value="Unassembled WGS sequence"/>
</dbReference>
<dbReference type="InterPro" id="IPR018990">
    <property type="entry name" value="Prot_inh_I42_chagasin"/>
</dbReference>
<name>A0ABV7RQT2_9GAMM</name>
<evidence type="ECO:0000313" key="5">
    <source>
        <dbReference type="EMBL" id="MFC3550226.1"/>
    </source>
</evidence>
<dbReference type="InterPro" id="IPR036331">
    <property type="entry name" value="Chagasin-like_sf"/>
</dbReference>
<dbReference type="InterPro" id="IPR052781">
    <property type="entry name" value="Cys_protease_inhibitor_I42"/>
</dbReference>
<feature type="domain" description="Proteinase inhibitor I42 chagasin" evidence="4">
    <location>
        <begin position="43"/>
        <end position="131"/>
    </location>
</feature>
<dbReference type="GO" id="GO:0030414">
    <property type="term" value="F:peptidase inhibitor activity"/>
    <property type="evidence" value="ECO:0007669"/>
    <property type="project" value="UniProtKB-KW"/>
</dbReference>
<dbReference type="PANTHER" id="PTHR36530">
    <property type="entry name" value="INHIBITOR OF CYSTEINE PEPTIDASE"/>
    <property type="match status" value="1"/>
</dbReference>
<keyword evidence="3" id="KW-0732">Signal</keyword>
<evidence type="ECO:0000256" key="2">
    <source>
        <dbReference type="ARBA" id="ARBA00022704"/>
    </source>
</evidence>